<evidence type="ECO:0000256" key="2">
    <source>
        <dbReference type="ARBA" id="ARBA00009074"/>
    </source>
</evidence>
<evidence type="ECO:0000256" key="6">
    <source>
        <dbReference type="SAM" id="MobiDB-lite"/>
    </source>
</evidence>
<feature type="region of interest" description="Disordered" evidence="6">
    <location>
        <begin position="1"/>
        <end position="39"/>
    </location>
</feature>
<evidence type="ECO:0000256" key="7">
    <source>
        <dbReference type="SAM" id="Phobius"/>
    </source>
</evidence>
<keyword evidence="4 7" id="KW-1133">Transmembrane helix</keyword>
<dbReference type="InterPro" id="IPR007749">
    <property type="entry name" value="DUF677"/>
</dbReference>
<feature type="transmembrane region" description="Helical" evidence="7">
    <location>
        <begin position="221"/>
        <end position="241"/>
    </location>
</feature>
<gene>
    <name evidence="8" type="ORF">ACJRO7_023619</name>
</gene>
<dbReference type="PANTHER" id="PTHR31113:SF20">
    <property type="entry name" value="UPF0496 PROTEIN 2-RELATED"/>
    <property type="match status" value="1"/>
</dbReference>
<protein>
    <submittedName>
        <fullName evidence="8">Uncharacterized protein</fullName>
    </submittedName>
</protein>
<dbReference type="PANTHER" id="PTHR31113">
    <property type="entry name" value="UPF0496 PROTEIN 3-RELATED"/>
    <property type="match status" value="1"/>
</dbReference>
<comment type="similarity">
    <text evidence="2">Belongs to the UPF0496 family.</text>
</comment>
<keyword evidence="9" id="KW-1185">Reference proteome</keyword>
<evidence type="ECO:0000313" key="8">
    <source>
        <dbReference type="EMBL" id="KAL3734298.1"/>
    </source>
</evidence>
<evidence type="ECO:0000256" key="5">
    <source>
        <dbReference type="ARBA" id="ARBA00023136"/>
    </source>
</evidence>
<name>A0ABD3K4U7_EUCGL</name>
<accession>A0ABD3K4U7</accession>
<dbReference type="EMBL" id="JBJKBG010000006">
    <property type="protein sequence ID" value="KAL3734298.1"/>
    <property type="molecule type" value="Genomic_DNA"/>
</dbReference>
<comment type="subcellular location">
    <subcellularLocation>
        <location evidence="1">Membrane</location>
    </subcellularLocation>
</comment>
<comment type="caution">
    <text evidence="8">The sequence shown here is derived from an EMBL/GenBank/DDBJ whole genome shotgun (WGS) entry which is preliminary data.</text>
</comment>
<organism evidence="8 9">
    <name type="scientific">Eucalyptus globulus</name>
    <name type="common">Tasmanian blue gum</name>
    <dbReference type="NCBI Taxonomy" id="34317"/>
    <lineage>
        <taxon>Eukaryota</taxon>
        <taxon>Viridiplantae</taxon>
        <taxon>Streptophyta</taxon>
        <taxon>Embryophyta</taxon>
        <taxon>Tracheophyta</taxon>
        <taxon>Spermatophyta</taxon>
        <taxon>Magnoliopsida</taxon>
        <taxon>eudicotyledons</taxon>
        <taxon>Gunneridae</taxon>
        <taxon>Pentapetalae</taxon>
        <taxon>rosids</taxon>
        <taxon>malvids</taxon>
        <taxon>Myrtales</taxon>
        <taxon>Myrtaceae</taxon>
        <taxon>Myrtoideae</taxon>
        <taxon>Eucalypteae</taxon>
        <taxon>Eucalyptus</taxon>
    </lineage>
</organism>
<feature type="compositionally biased region" description="Polar residues" evidence="6">
    <location>
        <begin position="12"/>
        <end position="21"/>
    </location>
</feature>
<dbReference type="GO" id="GO:0016020">
    <property type="term" value="C:membrane"/>
    <property type="evidence" value="ECO:0007669"/>
    <property type="project" value="UniProtKB-SubCell"/>
</dbReference>
<dbReference type="Proteomes" id="UP001634007">
    <property type="component" value="Unassembled WGS sequence"/>
</dbReference>
<feature type="compositionally biased region" description="Polar residues" evidence="6">
    <location>
        <begin position="28"/>
        <end position="39"/>
    </location>
</feature>
<keyword evidence="3 7" id="KW-0812">Transmembrane</keyword>
<evidence type="ECO:0000256" key="3">
    <source>
        <dbReference type="ARBA" id="ARBA00022692"/>
    </source>
</evidence>
<proteinExistence type="inferred from homology"/>
<reference evidence="8 9" key="1">
    <citation type="submission" date="2024-11" db="EMBL/GenBank/DDBJ databases">
        <title>Chromosome-level genome assembly of Eucalyptus globulus Labill. provides insights into its genome evolution.</title>
        <authorList>
            <person name="Li X."/>
        </authorList>
    </citation>
    <scope>NUCLEOTIDE SEQUENCE [LARGE SCALE GENOMIC DNA]</scope>
    <source>
        <strain evidence="8">CL2024</strain>
        <tissue evidence="8">Fresh tender leaves</tissue>
    </source>
</reference>
<evidence type="ECO:0000256" key="1">
    <source>
        <dbReference type="ARBA" id="ARBA00004370"/>
    </source>
</evidence>
<sequence>MAQLMKSVFPKTRSSFPTTSESQKERLNSMSSKPSSVNGEYTQAFRTKSYVEMYAKVQSHIGRTSIGRSLPLLPPSADAHSMAHLSEWLLEPGQETLTNMIKTLNFHGLLVDYFQMSSYACDVCELLLRGIYQIRTNYQRIRRATKLAKLVFEDASHADEQSRLICRELSAFASLTNPLFAIAVVQFPGMHDNHMALFHELTSKRKQMRRRMKLARACKRVGGLGLVVSSAVISATALVLASCSTGMCNRKGKSIRSPSYPEKSSSTQAVCAQLDVTAKGVYILANDMDTVSTFAGRLHDDVEDGRSRSRMVVSNYAKTGNMVREVVNEFFDAHNARFLQQVEELEKHIYLCLLTMNRSRRLVVEEILTSQSTS</sequence>
<evidence type="ECO:0000313" key="9">
    <source>
        <dbReference type="Proteomes" id="UP001634007"/>
    </source>
</evidence>
<keyword evidence="5 7" id="KW-0472">Membrane</keyword>
<evidence type="ECO:0000256" key="4">
    <source>
        <dbReference type="ARBA" id="ARBA00022989"/>
    </source>
</evidence>
<dbReference type="AlphaFoldDB" id="A0ABD3K4U7"/>